<dbReference type="NCBIfam" id="TIGR01665">
    <property type="entry name" value="put_anti_recept"/>
    <property type="match status" value="1"/>
</dbReference>
<name>A0A380K6A0_9STRE</name>
<organism evidence="3 4">
    <name type="scientific">Streptococcus hyointestinalis</name>
    <dbReference type="NCBI Taxonomy" id="1337"/>
    <lineage>
        <taxon>Bacteria</taxon>
        <taxon>Bacillati</taxon>
        <taxon>Bacillota</taxon>
        <taxon>Bacilli</taxon>
        <taxon>Lactobacillales</taxon>
        <taxon>Streptococcaceae</taxon>
        <taxon>Streptococcus</taxon>
    </lineage>
</organism>
<feature type="domain" description="Tail spike" evidence="2">
    <location>
        <begin position="124"/>
        <end position="392"/>
    </location>
</feature>
<dbReference type="Proteomes" id="UP000254924">
    <property type="component" value="Unassembled WGS sequence"/>
</dbReference>
<protein>
    <submittedName>
        <fullName evidence="3">Putative membrane metallo-endo-peptidase</fullName>
    </submittedName>
</protein>
<evidence type="ECO:0000259" key="2">
    <source>
        <dbReference type="Pfam" id="PF06605"/>
    </source>
</evidence>
<feature type="compositionally biased region" description="Basic and acidic residues" evidence="1">
    <location>
        <begin position="404"/>
        <end position="416"/>
    </location>
</feature>
<dbReference type="InterPro" id="IPR010572">
    <property type="entry name" value="Tail_dom"/>
</dbReference>
<dbReference type="AlphaFoldDB" id="A0A380K6A0"/>
<proteinExistence type="predicted"/>
<evidence type="ECO:0000313" key="4">
    <source>
        <dbReference type="Proteomes" id="UP000254924"/>
    </source>
</evidence>
<gene>
    <name evidence="3" type="ORF">NCTC12224_00980</name>
</gene>
<dbReference type="InterPro" id="IPR007119">
    <property type="entry name" value="Phage_tail_spike_N"/>
</dbReference>
<feature type="region of interest" description="Disordered" evidence="1">
    <location>
        <begin position="392"/>
        <end position="416"/>
    </location>
</feature>
<evidence type="ECO:0000256" key="1">
    <source>
        <dbReference type="SAM" id="MobiDB-lite"/>
    </source>
</evidence>
<evidence type="ECO:0000313" key="3">
    <source>
        <dbReference type="EMBL" id="SUN60615.1"/>
    </source>
</evidence>
<reference evidence="3 4" key="1">
    <citation type="submission" date="2018-06" db="EMBL/GenBank/DDBJ databases">
        <authorList>
            <consortium name="Pathogen Informatics"/>
            <person name="Doyle S."/>
        </authorList>
    </citation>
    <scope>NUCLEOTIDE SEQUENCE [LARGE SCALE GENOMIC DNA]</scope>
    <source>
        <strain evidence="3 4">NCTC12224</strain>
    </source>
</reference>
<keyword evidence="4" id="KW-1185">Reference proteome</keyword>
<accession>A0A380K6A0</accession>
<sequence>MNVIGGFEVRYYDNYQHYADCRKNLANPKILHNPRSFDNKLISGKIKQTINEIWSFEFAIPYEHQYYSDIKFIVGLVEVVNLKDGEREFLGRILNQTGAMTGSGNFSKSFICEDLLGYLHDTVQEFQKYKNDGPRRFLNAIIDYHNINTEKHKRFFLRDVTVDSGSDVPFRYTAYDSTFDTIKTYALERMGGYIVLDINNSGMYIDWLKEVGEFVNSPIKLGKNIKTSTRELNPEGLITRLVPVGADKDNSTGREEETGQYVTRERVTIESVNDGIRYLEDSELVEEFGVIQKSVDWTEISDPAILKSRGKQYLDNQKLAIASWSVETVELYLIDTRFKKYKVGNTHPIDNPPISSVEKLQIIEKEIDIMNPQAVRLKIGSSGQSLSMYQLQQQEAKKSMQRQAENEASARRRAEAQLEATQRELEKVQNQLKGQIELVDKENSKAALETSLKQNETLLTSERETLASLTTEKTRLLGLGTPQTELLNFVNLQINISETKISNYTFLIDEINQRLSELTETQGTEPIETE</sequence>
<dbReference type="EMBL" id="UHFN01000007">
    <property type="protein sequence ID" value="SUN60615.1"/>
    <property type="molecule type" value="Genomic_DNA"/>
</dbReference>
<dbReference type="Pfam" id="PF06605">
    <property type="entry name" value="Prophage_tail"/>
    <property type="match status" value="1"/>
</dbReference>